<reference evidence="1" key="1">
    <citation type="submission" date="2018-06" db="EMBL/GenBank/DDBJ databases">
        <authorList>
            <person name="Zhirakovskaya E."/>
        </authorList>
    </citation>
    <scope>NUCLEOTIDE SEQUENCE</scope>
</reference>
<dbReference type="PANTHER" id="PTHR48098">
    <property type="entry name" value="ENTEROCHELIN ESTERASE-RELATED"/>
    <property type="match status" value="1"/>
</dbReference>
<dbReference type="SUPFAM" id="SSF53474">
    <property type="entry name" value="alpha/beta-Hydrolases"/>
    <property type="match status" value="1"/>
</dbReference>
<proteinExistence type="predicted"/>
<feature type="non-terminal residue" evidence="1">
    <location>
        <position position="1"/>
    </location>
</feature>
<sequence length="214" mass="24651">TGHSSGGWSSLWLMITYPDTFGGTWSTAPDSVDFHDFQKVNLYRAGENLYVDAKNNRRPIARKNNKVKLWYKDFDQMEQVLGHGGQLHSFEASFSPRGKDGKPVRVWDCKTGIIDTQAAKNWNKYDIKNILTSNWKKLAPQLNGKIHLYMGEVDTFYLDGATRNLKRAMENISADVTIELFPGKDHSSLMDQKMRNRIRKEMTAAFLKHHPEWN</sequence>
<dbReference type="Gene3D" id="3.40.50.1820">
    <property type="entry name" value="alpha/beta hydrolase"/>
    <property type="match status" value="1"/>
</dbReference>
<dbReference type="EMBL" id="UOGL01000652">
    <property type="protein sequence ID" value="VAX42382.1"/>
    <property type="molecule type" value="Genomic_DNA"/>
</dbReference>
<dbReference type="InterPro" id="IPR050583">
    <property type="entry name" value="Mycobacterial_A85_antigen"/>
</dbReference>
<dbReference type="InterPro" id="IPR029058">
    <property type="entry name" value="AB_hydrolase_fold"/>
</dbReference>
<evidence type="ECO:0008006" key="2">
    <source>
        <dbReference type="Google" id="ProtNLM"/>
    </source>
</evidence>
<dbReference type="AlphaFoldDB" id="A0A3B1DNN3"/>
<evidence type="ECO:0000313" key="1">
    <source>
        <dbReference type="EMBL" id="VAX42382.1"/>
    </source>
</evidence>
<dbReference type="PANTHER" id="PTHR48098:SF3">
    <property type="entry name" value="IRON(III) ENTEROBACTIN ESTERASE"/>
    <property type="match status" value="1"/>
</dbReference>
<accession>A0A3B1DNN3</accession>
<name>A0A3B1DNN3_9ZZZZ</name>
<organism evidence="1">
    <name type="scientific">hydrothermal vent metagenome</name>
    <dbReference type="NCBI Taxonomy" id="652676"/>
    <lineage>
        <taxon>unclassified sequences</taxon>
        <taxon>metagenomes</taxon>
        <taxon>ecological metagenomes</taxon>
    </lineage>
</organism>
<protein>
    <recommendedName>
        <fullName evidence="2">Esterase</fullName>
    </recommendedName>
</protein>
<gene>
    <name evidence="1" type="ORF">MNBD_PLANCTO02-1653</name>
</gene>